<feature type="compositionally biased region" description="Polar residues" evidence="3">
    <location>
        <begin position="475"/>
        <end position="490"/>
    </location>
</feature>
<feature type="region of interest" description="Disordered" evidence="3">
    <location>
        <begin position="473"/>
        <end position="492"/>
    </location>
</feature>
<dbReference type="PANTHER" id="PTHR47349:SF1">
    <property type="entry name" value="AER328WP"/>
    <property type="match status" value="1"/>
</dbReference>
<evidence type="ECO:0000313" key="5">
    <source>
        <dbReference type="EMBL" id="WFD23202.1"/>
    </source>
</evidence>
<evidence type="ECO:0000259" key="4">
    <source>
        <dbReference type="Pfam" id="PF26147"/>
    </source>
</evidence>
<sequence length="516" mass="57385">MPDEVRMPMRPRDATSSKVLPTFEDTFERPPRVWPARTTLWGRAANALSSLFQNPNDITRELPKQSESGASVPHLHAQHEQAMPRTYQILGDTRFGHLRGYRQVKKVVVIGVHGWNAQSVLKNVMGTTFGTSAHFAAKMAESVRHHFQELQVPLDDDAITTMAVQYDGRVGPRTEHYFETIASTPAWRKALGEADAVFVAAHSQGSIVATLLLARLLDEGLMDAHRTRMCLLTMCGIFQGPFVHLKGSIASSYIHYFETGAARELFQFQSSDTPISQAQQTAYRRLLAAGVKCVHVGSVDDNVVPLYSALYSSAAHPSILRAVYVDEAVYPRQDFLIQLIVLCVAVRNCGFHDHNLLTLLSASVAGSLYTGAGHSLLYDEPAVYSLATRYLLETYSPRTSGAQDIPLVTMPHAPQRWNPYELPWGLRGLLEDDVIRHFYAKDIRAVIRAFAAWQPMTKPLKELQWRMSPMGRVQVPTSEPDQQDQETTTALDYDDGEAVDTLHPSVVPAVGRAAKL</sequence>
<comment type="catalytic activity">
    <reaction evidence="2">
        <text>a monoacylglycerol + H2O = glycerol + a fatty acid + H(+)</text>
        <dbReference type="Rhea" id="RHEA:15245"/>
        <dbReference type="ChEBI" id="CHEBI:15377"/>
        <dbReference type="ChEBI" id="CHEBI:15378"/>
        <dbReference type="ChEBI" id="CHEBI:17408"/>
        <dbReference type="ChEBI" id="CHEBI:17754"/>
        <dbReference type="ChEBI" id="CHEBI:28868"/>
    </reaction>
</comment>
<evidence type="ECO:0000256" key="2">
    <source>
        <dbReference type="ARBA" id="ARBA00048461"/>
    </source>
</evidence>
<evidence type="ECO:0000256" key="1">
    <source>
        <dbReference type="ARBA" id="ARBA00047591"/>
    </source>
</evidence>
<protein>
    <recommendedName>
        <fullName evidence="4">YMC020W-like alpha/beta hydrolase domain-containing protein</fullName>
    </recommendedName>
</protein>
<accession>A0AAF0EB99</accession>
<keyword evidence="6" id="KW-1185">Reference proteome</keyword>
<comment type="catalytic activity">
    <reaction evidence="1">
        <text>a diacylglycerol + H2O = a monoacylglycerol + a fatty acid + H(+)</text>
        <dbReference type="Rhea" id="RHEA:32731"/>
        <dbReference type="ChEBI" id="CHEBI:15377"/>
        <dbReference type="ChEBI" id="CHEBI:15378"/>
        <dbReference type="ChEBI" id="CHEBI:17408"/>
        <dbReference type="ChEBI" id="CHEBI:18035"/>
        <dbReference type="ChEBI" id="CHEBI:28868"/>
    </reaction>
</comment>
<gene>
    <name evidence="5" type="ORF">MEQU1_001890</name>
</gene>
<dbReference type="Pfam" id="PF26147">
    <property type="entry name" value="AB_HYDROLASE_YMC0-YMC35"/>
    <property type="match status" value="1"/>
</dbReference>
<reference evidence="5" key="1">
    <citation type="submission" date="2023-03" db="EMBL/GenBank/DDBJ databases">
        <title>Mating type loci evolution in Malassezia.</title>
        <authorList>
            <person name="Coelho M.A."/>
        </authorList>
    </citation>
    <scope>NUCLEOTIDE SEQUENCE</scope>
    <source>
        <strain evidence="5">CBS 12830</strain>
    </source>
</reference>
<evidence type="ECO:0000313" key="6">
    <source>
        <dbReference type="Proteomes" id="UP001214415"/>
    </source>
</evidence>
<dbReference type="InterPro" id="IPR058934">
    <property type="entry name" value="YMC020W-like"/>
</dbReference>
<dbReference type="EMBL" id="CP119902">
    <property type="protein sequence ID" value="WFD23202.1"/>
    <property type="molecule type" value="Genomic_DNA"/>
</dbReference>
<dbReference type="AlphaFoldDB" id="A0AAF0EB99"/>
<dbReference type="InterPro" id="IPR029058">
    <property type="entry name" value="AB_hydrolase_fold"/>
</dbReference>
<proteinExistence type="predicted"/>
<dbReference type="Proteomes" id="UP001214415">
    <property type="component" value="Chromosome 3"/>
</dbReference>
<dbReference type="SUPFAM" id="SSF53474">
    <property type="entry name" value="alpha/beta-Hydrolases"/>
    <property type="match status" value="1"/>
</dbReference>
<name>A0AAF0EB99_9BASI</name>
<dbReference type="PANTHER" id="PTHR47349">
    <property type="entry name" value="CHROMOSOME 8, WHOLE GENOME SHOTGUN SEQUENCE"/>
    <property type="match status" value="1"/>
</dbReference>
<organism evidence="5 6">
    <name type="scientific">Malassezia equina</name>
    <dbReference type="NCBI Taxonomy" id="1381935"/>
    <lineage>
        <taxon>Eukaryota</taxon>
        <taxon>Fungi</taxon>
        <taxon>Dikarya</taxon>
        <taxon>Basidiomycota</taxon>
        <taxon>Ustilaginomycotina</taxon>
        <taxon>Malasseziomycetes</taxon>
        <taxon>Malasseziales</taxon>
        <taxon>Malasseziaceae</taxon>
        <taxon>Malassezia</taxon>
    </lineage>
</organism>
<feature type="domain" description="YMC020W-like alpha/beta hydrolase" evidence="4">
    <location>
        <begin position="99"/>
        <end position="433"/>
    </location>
</feature>
<evidence type="ECO:0000256" key="3">
    <source>
        <dbReference type="SAM" id="MobiDB-lite"/>
    </source>
</evidence>
<dbReference type="InterPro" id="IPR058933">
    <property type="entry name" value="YMC020W-like_ab_hydrolase"/>
</dbReference>